<sequence length="421" mass="46314">MSSGRRPWSARSAYDLKRRHTAAPHPCRPRGKALTVFQLDKSQQDFQEATRSWVEKHFPKSLANELERREHEYPFQLWDALADAGFHGVGIAEEHGGQGGDTIDACILARELARNLGGLTWTWAISSFAGARAIAHGGTEDQKQQYLPQLAKGKCRFSIAVTEPGGGTDLIGGMHTRATPTSGGYKLTGQKMWSTGAKQADYLLLLALDGERDTKGRPRTTLFLLPTSSPGIEMRYIPKLGMRAIGSCEIFLDDVFVPTEQVLGEVGSGFRVLTAALNNERILSGAMALGMLDGVLDEVLEHARNRKAFGRPIGSFQIIQHYIADMLMWQKQSELMVLDAAWREAADMPCHAEANMAKVVTSEYAVKAADQGIQILGGVGIAAETNSQRFWRDVRQFRIAPISNEMARNVMAESVGLPRSF</sequence>
<dbReference type="Gene3D" id="2.40.110.10">
    <property type="entry name" value="Butyryl-CoA Dehydrogenase, subunit A, domain 2"/>
    <property type="match status" value="1"/>
</dbReference>
<organism evidence="10 11">
    <name type="scientific">Rhodococcus wratislaviensis</name>
    <name type="common">Tsukamurella wratislaviensis</name>
    <dbReference type="NCBI Taxonomy" id="44752"/>
    <lineage>
        <taxon>Bacteria</taxon>
        <taxon>Bacillati</taxon>
        <taxon>Actinomycetota</taxon>
        <taxon>Actinomycetes</taxon>
        <taxon>Mycobacteriales</taxon>
        <taxon>Nocardiaceae</taxon>
        <taxon>Rhodococcus</taxon>
    </lineage>
</organism>
<dbReference type="Pfam" id="PF02770">
    <property type="entry name" value="Acyl-CoA_dh_M"/>
    <property type="match status" value="1"/>
</dbReference>
<evidence type="ECO:0000259" key="7">
    <source>
        <dbReference type="Pfam" id="PF00441"/>
    </source>
</evidence>
<dbReference type="Gene3D" id="1.20.140.10">
    <property type="entry name" value="Butyryl-CoA Dehydrogenase, subunit A, domain 3"/>
    <property type="match status" value="1"/>
</dbReference>
<dbReference type="GO" id="GO:0050660">
    <property type="term" value="F:flavin adenine dinucleotide binding"/>
    <property type="evidence" value="ECO:0007669"/>
    <property type="project" value="InterPro"/>
</dbReference>
<dbReference type="Proteomes" id="UP000287519">
    <property type="component" value="Unassembled WGS sequence"/>
</dbReference>
<dbReference type="InterPro" id="IPR009075">
    <property type="entry name" value="AcylCo_DH/oxidase_C"/>
</dbReference>
<evidence type="ECO:0000313" key="10">
    <source>
        <dbReference type="EMBL" id="GCE44565.1"/>
    </source>
</evidence>
<reference evidence="10 11" key="1">
    <citation type="submission" date="2018-11" db="EMBL/GenBank/DDBJ databases">
        <title>Microbial catabolism of amino acid.</title>
        <authorList>
            <person name="Hibi M."/>
            <person name="Ogawa J."/>
        </authorList>
    </citation>
    <scope>NUCLEOTIDE SEQUENCE [LARGE SCALE GENOMIC DNA]</scope>
    <source>
        <strain evidence="10 11">C31-06</strain>
    </source>
</reference>
<dbReference type="Pfam" id="PF00441">
    <property type="entry name" value="Acyl-CoA_dh_1"/>
    <property type="match status" value="1"/>
</dbReference>
<keyword evidence="4 5" id="KW-0274">FAD</keyword>
<evidence type="ECO:0000313" key="11">
    <source>
        <dbReference type="Proteomes" id="UP000287519"/>
    </source>
</evidence>
<comment type="cofactor">
    <cofactor evidence="1 5">
        <name>FAD</name>
        <dbReference type="ChEBI" id="CHEBI:57692"/>
    </cofactor>
</comment>
<feature type="compositionally biased region" description="Basic residues" evidence="6">
    <location>
        <begin position="17"/>
        <end position="29"/>
    </location>
</feature>
<evidence type="ECO:0000256" key="2">
    <source>
        <dbReference type="ARBA" id="ARBA00009347"/>
    </source>
</evidence>
<keyword evidence="5" id="KW-0560">Oxidoreductase</keyword>
<evidence type="ECO:0000256" key="6">
    <source>
        <dbReference type="SAM" id="MobiDB-lite"/>
    </source>
</evidence>
<evidence type="ECO:0000256" key="5">
    <source>
        <dbReference type="RuleBase" id="RU362125"/>
    </source>
</evidence>
<dbReference type="PANTHER" id="PTHR43884:SF12">
    <property type="entry name" value="ISOVALERYL-COA DEHYDROGENASE, MITOCHONDRIAL-RELATED"/>
    <property type="match status" value="1"/>
</dbReference>
<name>A0A402CLZ6_RHOWR</name>
<feature type="domain" description="Acyl-CoA dehydrogenase/oxidase C-terminal" evidence="7">
    <location>
        <begin position="267"/>
        <end position="415"/>
    </location>
</feature>
<dbReference type="SUPFAM" id="SSF56645">
    <property type="entry name" value="Acyl-CoA dehydrogenase NM domain-like"/>
    <property type="match status" value="1"/>
</dbReference>
<feature type="domain" description="Acyl-CoA oxidase/dehydrogenase middle" evidence="8">
    <location>
        <begin position="159"/>
        <end position="255"/>
    </location>
</feature>
<dbReference type="InterPro" id="IPR009100">
    <property type="entry name" value="AcylCoA_DH/oxidase_NM_dom_sf"/>
</dbReference>
<dbReference type="InterPro" id="IPR006091">
    <property type="entry name" value="Acyl-CoA_Oxase/DH_mid-dom"/>
</dbReference>
<accession>A0A402CLZ6</accession>
<dbReference type="GO" id="GO:0003995">
    <property type="term" value="F:acyl-CoA dehydrogenase activity"/>
    <property type="evidence" value="ECO:0007669"/>
    <property type="project" value="InterPro"/>
</dbReference>
<evidence type="ECO:0000256" key="4">
    <source>
        <dbReference type="ARBA" id="ARBA00022827"/>
    </source>
</evidence>
<evidence type="ECO:0000256" key="3">
    <source>
        <dbReference type="ARBA" id="ARBA00022630"/>
    </source>
</evidence>
<evidence type="ECO:0000259" key="9">
    <source>
        <dbReference type="Pfam" id="PF02771"/>
    </source>
</evidence>
<dbReference type="InterPro" id="IPR037069">
    <property type="entry name" value="AcylCoA_DH/ox_N_sf"/>
</dbReference>
<gene>
    <name evidence="10" type="ORF">Rhow_008986</name>
</gene>
<dbReference type="OrthoDB" id="142556at2"/>
<dbReference type="PANTHER" id="PTHR43884">
    <property type="entry name" value="ACYL-COA DEHYDROGENASE"/>
    <property type="match status" value="1"/>
</dbReference>
<dbReference type="PROSITE" id="PS00072">
    <property type="entry name" value="ACYL_COA_DH_1"/>
    <property type="match status" value="1"/>
</dbReference>
<dbReference type="SUPFAM" id="SSF47203">
    <property type="entry name" value="Acyl-CoA dehydrogenase C-terminal domain-like"/>
    <property type="match status" value="1"/>
</dbReference>
<dbReference type="PIRSF" id="PIRSF016578">
    <property type="entry name" value="HsaA"/>
    <property type="match status" value="1"/>
</dbReference>
<evidence type="ECO:0000259" key="8">
    <source>
        <dbReference type="Pfam" id="PF02770"/>
    </source>
</evidence>
<comment type="caution">
    <text evidence="10">The sequence shown here is derived from an EMBL/GenBank/DDBJ whole genome shotgun (WGS) entry which is preliminary data.</text>
</comment>
<feature type="domain" description="Acyl-CoA dehydrogenase/oxidase N-terminal" evidence="9">
    <location>
        <begin position="41"/>
        <end position="154"/>
    </location>
</feature>
<feature type="region of interest" description="Disordered" evidence="6">
    <location>
        <begin position="1"/>
        <end position="29"/>
    </location>
</feature>
<dbReference type="CDD" id="cd00567">
    <property type="entry name" value="ACAD"/>
    <property type="match status" value="1"/>
</dbReference>
<dbReference type="Pfam" id="PF02771">
    <property type="entry name" value="Acyl-CoA_dh_N"/>
    <property type="match status" value="1"/>
</dbReference>
<dbReference type="InterPro" id="IPR013786">
    <property type="entry name" value="AcylCoA_DH/ox_N"/>
</dbReference>
<evidence type="ECO:0000256" key="1">
    <source>
        <dbReference type="ARBA" id="ARBA00001974"/>
    </source>
</evidence>
<dbReference type="InterPro" id="IPR046373">
    <property type="entry name" value="Acyl-CoA_Oxase/DH_mid-dom_sf"/>
</dbReference>
<dbReference type="InterPro" id="IPR006089">
    <property type="entry name" value="Acyl-CoA_DH_CS"/>
</dbReference>
<keyword evidence="11" id="KW-1185">Reference proteome</keyword>
<dbReference type="EMBL" id="BHYM01000098">
    <property type="protein sequence ID" value="GCE44565.1"/>
    <property type="molecule type" value="Genomic_DNA"/>
</dbReference>
<dbReference type="PROSITE" id="PS00073">
    <property type="entry name" value="ACYL_COA_DH_2"/>
    <property type="match status" value="1"/>
</dbReference>
<protein>
    <submittedName>
        <fullName evidence="10">Butyryl-CoA dehydrogenase</fullName>
    </submittedName>
</protein>
<keyword evidence="3 5" id="KW-0285">Flavoprotein</keyword>
<dbReference type="Gene3D" id="1.10.540.10">
    <property type="entry name" value="Acyl-CoA dehydrogenase/oxidase, N-terminal domain"/>
    <property type="match status" value="1"/>
</dbReference>
<proteinExistence type="inferred from homology"/>
<dbReference type="InterPro" id="IPR036250">
    <property type="entry name" value="AcylCo_DH-like_C"/>
</dbReference>
<comment type="similarity">
    <text evidence="2 5">Belongs to the acyl-CoA dehydrogenase family.</text>
</comment>
<dbReference type="AlphaFoldDB" id="A0A402CLZ6"/>